<name>B0NSC8_BACSE</name>
<sequence>MNFTNACSYHNSTPSFIWIRKKKYSMNREKWIQNNKETLVGYLLFHFLYLL</sequence>
<organism evidence="1 2">
    <name type="scientific">Bacteroides stercoris ATCC 43183</name>
    <dbReference type="NCBI Taxonomy" id="449673"/>
    <lineage>
        <taxon>Bacteria</taxon>
        <taxon>Pseudomonadati</taxon>
        <taxon>Bacteroidota</taxon>
        <taxon>Bacteroidia</taxon>
        <taxon>Bacteroidales</taxon>
        <taxon>Bacteroidaceae</taxon>
        <taxon>Bacteroides</taxon>
    </lineage>
</organism>
<dbReference type="AlphaFoldDB" id="B0NSC8"/>
<reference evidence="1 2" key="2">
    <citation type="submission" date="2007-11" db="EMBL/GenBank/DDBJ databases">
        <authorList>
            <person name="Fulton L."/>
            <person name="Clifton S."/>
            <person name="Fulton B."/>
            <person name="Xu J."/>
            <person name="Minx P."/>
            <person name="Pepin K.H."/>
            <person name="Johnson M."/>
            <person name="Thiruvilangam P."/>
            <person name="Bhonagiri V."/>
            <person name="Nash W.E."/>
            <person name="Mardis E.R."/>
            <person name="Wilson R.K."/>
        </authorList>
    </citation>
    <scope>NUCLEOTIDE SEQUENCE [LARGE SCALE GENOMIC DNA]</scope>
    <source>
        <strain evidence="1 2">ATCC 43183</strain>
    </source>
</reference>
<accession>B0NSC8</accession>
<reference evidence="1 2" key="1">
    <citation type="submission" date="2007-11" db="EMBL/GenBank/DDBJ databases">
        <title>Draft genome sequence of Bacteroides stercoris(ATCC 43183).</title>
        <authorList>
            <person name="Sudarsanam P."/>
            <person name="Ley R."/>
            <person name="Guruge J."/>
            <person name="Turnbaugh P.J."/>
            <person name="Mahowald M."/>
            <person name="Liep D."/>
            <person name="Gordon J."/>
        </authorList>
    </citation>
    <scope>NUCLEOTIDE SEQUENCE [LARGE SCALE GENOMIC DNA]</scope>
    <source>
        <strain evidence="1 2">ATCC 43183</strain>
    </source>
</reference>
<comment type="caution">
    <text evidence="1">The sequence shown here is derived from an EMBL/GenBank/DDBJ whole genome shotgun (WGS) entry which is preliminary data.</text>
</comment>
<evidence type="ECO:0000313" key="1">
    <source>
        <dbReference type="EMBL" id="EDS14704.1"/>
    </source>
</evidence>
<dbReference type="HOGENOM" id="CLU_3095752_0_0_10"/>
<gene>
    <name evidence="1" type="ORF">BACSTE_02392</name>
</gene>
<proteinExistence type="predicted"/>
<protein>
    <submittedName>
        <fullName evidence="1">Uncharacterized protein</fullName>
    </submittedName>
</protein>
<evidence type="ECO:0000313" key="2">
    <source>
        <dbReference type="Proteomes" id="UP000004713"/>
    </source>
</evidence>
<dbReference type="Proteomes" id="UP000004713">
    <property type="component" value="Unassembled WGS sequence"/>
</dbReference>
<dbReference type="EMBL" id="ABFZ02000020">
    <property type="protein sequence ID" value="EDS14704.1"/>
    <property type="molecule type" value="Genomic_DNA"/>
</dbReference>